<reference evidence="7" key="2">
    <citation type="journal article" date="2023" name="Food Microbiol.">
        <title>Evaluation of the fermentation potential of lactic acid bacteria isolated from herbs, fruits and vegetables as starter cultures in nut-based milk alternatives.</title>
        <authorList>
            <person name="Huang W."/>
            <person name="Dong A."/>
            <person name="Pham H.T."/>
            <person name="Zhou C."/>
            <person name="Huo Z."/>
            <person name="Watjen A.P."/>
            <person name="Prakash S."/>
            <person name="Bang-Berthelsen C.H."/>
            <person name="Turner M.S."/>
        </authorList>
    </citation>
    <scope>NUCLEOTIDE SEQUENCE</scope>
    <source>
        <strain evidence="7">3</strain>
    </source>
</reference>
<reference evidence="7" key="1">
    <citation type="submission" date="2022-10" db="EMBL/GenBank/DDBJ databases">
        <authorList>
            <person name="Turner M.S."/>
            <person name="Huang W."/>
        </authorList>
    </citation>
    <scope>NUCLEOTIDE SEQUENCE</scope>
    <source>
        <strain evidence="7">3</strain>
    </source>
</reference>
<evidence type="ECO:0000313" key="8">
    <source>
        <dbReference type="Proteomes" id="UP001152614"/>
    </source>
</evidence>
<dbReference type="Gene3D" id="3.20.20.80">
    <property type="entry name" value="Glycosidases"/>
    <property type="match status" value="1"/>
</dbReference>
<dbReference type="GO" id="GO:0016052">
    <property type="term" value="P:carbohydrate catabolic process"/>
    <property type="evidence" value="ECO:0007669"/>
    <property type="project" value="TreeGrafter"/>
</dbReference>
<dbReference type="PROSITE" id="PS00572">
    <property type="entry name" value="GLYCOSYL_HYDROL_F1_1"/>
    <property type="match status" value="1"/>
</dbReference>
<name>A0A9X4NI07_9LACT</name>
<sequence length="460" mass="53379">MTKFTNDFLWGASTSAYQVEGAWNEGGKEPSVQDVRTPFTNTSDFKVASDHFHHFKEDIALFKELGLKAYRFSIAWTRIMPYGKVNREGIKFYNDLINELIENNIEPIPTVFHFDLPMRLHESGGWNNRKTIDEFVEYCKVLFDNFGDRIRFWQTINEQNMLVFASKALSGKPKTWKEVFQANHHMLVAQAKAMGVYHKGKYGGKIGPAPNIACVYPKTEKPEDMLAAEYMTSFRNWLFLDAAVYGVYNHKAMRILKSLNAIPEITKEDRKILKENTADFIAFNYYNSMTVSASNGKDQQGVDQQSGFSIKGFFRSEKNNHLRTTEFSEWPIDPVGLRVTANQIYDRYHLPLIITENGLGQEDILTEEGTIHDDYRINYLETHIEQLELAIDDGVELFGYCPWSAIDLISTHEGFRKRYGFVYVNRTDFDLKDLKRYKKDSFYWYQSVIENNGLQAKENK</sequence>
<dbReference type="PROSITE" id="PS00653">
    <property type="entry name" value="GLYCOSYL_HYDROL_F1_2"/>
    <property type="match status" value="1"/>
</dbReference>
<dbReference type="EMBL" id="JAOWLY010000005">
    <property type="protein sequence ID" value="MDG4983784.1"/>
    <property type="molecule type" value="Genomic_DNA"/>
</dbReference>
<comment type="similarity">
    <text evidence="1 5">Belongs to the glycosyl hydrolase 1 family.</text>
</comment>
<dbReference type="Pfam" id="PF00232">
    <property type="entry name" value="Glyco_hydro_1"/>
    <property type="match status" value="1"/>
</dbReference>
<organism evidence="7 8">
    <name type="scientific">Lactococcus lactis</name>
    <dbReference type="NCBI Taxonomy" id="1358"/>
    <lineage>
        <taxon>Bacteria</taxon>
        <taxon>Bacillati</taxon>
        <taxon>Bacillota</taxon>
        <taxon>Bacilli</taxon>
        <taxon>Lactobacillales</taxon>
        <taxon>Streptococcaceae</taxon>
        <taxon>Lactococcus</taxon>
    </lineage>
</organism>
<accession>A0A9X4NI07</accession>
<protein>
    <submittedName>
        <fullName evidence="7">Glycoside hydrolase family 1 protein</fullName>
    </submittedName>
</protein>
<evidence type="ECO:0000256" key="6">
    <source>
        <dbReference type="RuleBase" id="RU004468"/>
    </source>
</evidence>
<dbReference type="SUPFAM" id="SSF51445">
    <property type="entry name" value="(Trans)glycosidases"/>
    <property type="match status" value="1"/>
</dbReference>
<dbReference type="PRINTS" id="PR00131">
    <property type="entry name" value="GLHYDRLASE1"/>
</dbReference>
<dbReference type="GO" id="GO:0005829">
    <property type="term" value="C:cytosol"/>
    <property type="evidence" value="ECO:0007669"/>
    <property type="project" value="TreeGrafter"/>
</dbReference>
<evidence type="ECO:0000256" key="4">
    <source>
        <dbReference type="PROSITE-ProRule" id="PRU10055"/>
    </source>
</evidence>
<evidence type="ECO:0000256" key="1">
    <source>
        <dbReference type="ARBA" id="ARBA00010838"/>
    </source>
</evidence>
<evidence type="ECO:0000256" key="5">
    <source>
        <dbReference type="RuleBase" id="RU003690"/>
    </source>
</evidence>
<dbReference type="GO" id="GO:0008422">
    <property type="term" value="F:beta-glucosidase activity"/>
    <property type="evidence" value="ECO:0007669"/>
    <property type="project" value="TreeGrafter"/>
</dbReference>
<dbReference type="RefSeq" id="WP_278228890.1">
    <property type="nucleotide sequence ID" value="NZ_JAOWLY010000005.1"/>
</dbReference>
<comment type="caution">
    <text evidence="7">The sequence shown here is derived from an EMBL/GenBank/DDBJ whole genome shotgun (WGS) entry which is preliminary data.</text>
</comment>
<dbReference type="FunFam" id="3.20.20.80:FF:000004">
    <property type="entry name" value="Beta-glucosidase 6-phospho-beta-glucosidase"/>
    <property type="match status" value="1"/>
</dbReference>
<dbReference type="PANTHER" id="PTHR10353">
    <property type="entry name" value="GLYCOSYL HYDROLASE"/>
    <property type="match status" value="1"/>
</dbReference>
<dbReference type="AlphaFoldDB" id="A0A9X4NI07"/>
<dbReference type="InterPro" id="IPR033132">
    <property type="entry name" value="GH_1_N_CS"/>
</dbReference>
<keyword evidence="3 6" id="KW-0326">Glycosidase</keyword>
<feature type="active site" description="Nucleophile" evidence="4">
    <location>
        <position position="356"/>
    </location>
</feature>
<dbReference type="InterPro" id="IPR018120">
    <property type="entry name" value="Glyco_hydro_1_AS"/>
</dbReference>
<dbReference type="PANTHER" id="PTHR10353:SF136">
    <property type="entry name" value="ARYL-PHOSPHO-BETA-D-GLUCOSIDASE BGLC"/>
    <property type="match status" value="1"/>
</dbReference>
<evidence type="ECO:0000313" key="7">
    <source>
        <dbReference type="EMBL" id="MDG4983784.1"/>
    </source>
</evidence>
<dbReference type="InterPro" id="IPR017853">
    <property type="entry name" value="GH"/>
</dbReference>
<keyword evidence="2 6" id="KW-0378">Hydrolase</keyword>
<evidence type="ECO:0000256" key="2">
    <source>
        <dbReference type="ARBA" id="ARBA00022801"/>
    </source>
</evidence>
<dbReference type="InterPro" id="IPR001360">
    <property type="entry name" value="Glyco_hydro_1"/>
</dbReference>
<dbReference type="Proteomes" id="UP001152614">
    <property type="component" value="Unassembled WGS sequence"/>
</dbReference>
<evidence type="ECO:0000256" key="3">
    <source>
        <dbReference type="ARBA" id="ARBA00023295"/>
    </source>
</evidence>
<proteinExistence type="inferred from homology"/>
<gene>
    <name evidence="7" type="ORF">OGZ51_06440</name>
</gene>